<evidence type="ECO:0000313" key="2">
    <source>
        <dbReference type="Proteomes" id="UP000830395"/>
    </source>
</evidence>
<evidence type="ECO:0000313" key="1">
    <source>
        <dbReference type="EMBL" id="MCJ8736104.1"/>
    </source>
</evidence>
<reference evidence="1" key="1">
    <citation type="submission" date="2020-02" db="EMBL/GenBank/DDBJ databases">
        <title>Genome sequencing of the panga catfish, Pangasius djambal.</title>
        <authorList>
            <person name="Wen M."/>
            <person name="Zahm M."/>
            <person name="Roques C."/>
            <person name="Cabau C."/>
            <person name="Klopp C."/>
            <person name="Donnadieu C."/>
            <person name="Jouanno E."/>
            <person name="Avarre J.-C."/>
            <person name="Campet M."/>
            <person name="Ha T."/>
            <person name="Dugue R."/>
            <person name="Lampietro C."/>
            <person name="Louis A."/>
            <person name="Herpin A."/>
            <person name="Echchiki A."/>
            <person name="Berthelot C."/>
            <person name="Parey E."/>
            <person name="Roest-Crollius H."/>
            <person name="Braasch I."/>
            <person name="Postlethwait J.H."/>
            <person name="Bobe J."/>
            <person name="Montfort J."/>
            <person name="Bouchez O."/>
            <person name="Begum T."/>
            <person name="Schartl M."/>
            <person name="Gustiano R."/>
            <person name="Guiguen Y."/>
        </authorList>
    </citation>
    <scope>NUCLEOTIDE SEQUENCE</scope>
    <source>
        <strain evidence="1">Pdj_M5554</strain>
    </source>
</reference>
<sequence length="74" mass="7992">MAASALSPVLSPLIRLNCKSKGFYTLTVLNQRVAYSIGLPTSNGAERQGLLERGNRGLRKPRRAASAGLFLYSL</sequence>
<keyword evidence="2" id="KW-1185">Reference proteome</keyword>
<comment type="caution">
    <text evidence="1">The sequence shown here is derived from an EMBL/GenBank/DDBJ whole genome shotgun (WGS) entry which is preliminary data.</text>
</comment>
<dbReference type="Proteomes" id="UP000830395">
    <property type="component" value="Chromosome 9"/>
</dbReference>
<dbReference type="EMBL" id="CM040983">
    <property type="protein sequence ID" value="MCJ8736104.1"/>
    <property type="molecule type" value="Genomic_DNA"/>
</dbReference>
<gene>
    <name evidence="1" type="ORF">PDJAM_G00255070</name>
</gene>
<proteinExistence type="predicted"/>
<organism evidence="1 2">
    <name type="scientific">Pangasius djambal</name>
    <dbReference type="NCBI Taxonomy" id="1691987"/>
    <lineage>
        <taxon>Eukaryota</taxon>
        <taxon>Metazoa</taxon>
        <taxon>Chordata</taxon>
        <taxon>Craniata</taxon>
        <taxon>Vertebrata</taxon>
        <taxon>Euteleostomi</taxon>
        <taxon>Actinopterygii</taxon>
        <taxon>Neopterygii</taxon>
        <taxon>Teleostei</taxon>
        <taxon>Ostariophysi</taxon>
        <taxon>Siluriformes</taxon>
        <taxon>Pangasiidae</taxon>
        <taxon>Pangasius</taxon>
    </lineage>
</organism>
<protein>
    <submittedName>
        <fullName evidence="1">Uncharacterized protein</fullName>
    </submittedName>
</protein>
<accession>A0ACC5YK59</accession>
<name>A0ACC5YK59_9TELE</name>